<keyword evidence="2" id="KW-1185">Reference proteome</keyword>
<accession>A0A3L9YI27</accession>
<dbReference type="AlphaFoldDB" id="A0A3L9YI27"/>
<evidence type="ECO:0000313" key="2">
    <source>
        <dbReference type="Proteomes" id="UP000271339"/>
    </source>
</evidence>
<evidence type="ECO:0000313" key="1">
    <source>
        <dbReference type="EMBL" id="RMA57805.1"/>
    </source>
</evidence>
<dbReference type="EMBL" id="REFC01000014">
    <property type="protein sequence ID" value="RMA57805.1"/>
    <property type="molecule type" value="Genomic_DNA"/>
</dbReference>
<comment type="caution">
    <text evidence="1">The sequence shown here is derived from an EMBL/GenBank/DDBJ whole genome shotgun (WGS) entry which is preliminary data.</text>
</comment>
<protein>
    <recommendedName>
        <fullName evidence="3">Entericidin EcnA/B family protein</fullName>
    </recommendedName>
</protein>
<sequence>MRKVFFILFAFGILGTSLTSCREKSTVEKIADDVEDAID</sequence>
<gene>
    <name evidence="1" type="ORF">BXY75_2611</name>
</gene>
<name>A0A3L9YI27_9FLAO</name>
<dbReference type="PROSITE" id="PS51257">
    <property type="entry name" value="PROKAR_LIPOPROTEIN"/>
    <property type="match status" value="1"/>
</dbReference>
<reference evidence="1 2" key="1">
    <citation type="submission" date="2018-10" db="EMBL/GenBank/DDBJ databases">
        <title>Genomic Encyclopedia of Archaeal and Bacterial Type Strains, Phase II (KMG-II): from individual species to whole genera.</title>
        <authorList>
            <person name="Goeker M."/>
        </authorList>
    </citation>
    <scope>NUCLEOTIDE SEQUENCE [LARGE SCALE GENOMIC DNA]</scope>
    <source>
        <strain evidence="1 2">DSM 23424</strain>
    </source>
</reference>
<proteinExistence type="predicted"/>
<dbReference type="Proteomes" id="UP000271339">
    <property type="component" value="Unassembled WGS sequence"/>
</dbReference>
<evidence type="ECO:0008006" key="3">
    <source>
        <dbReference type="Google" id="ProtNLM"/>
    </source>
</evidence>
<organism evidence="1 2">
    <name type="scientific">Ulvibacter antarcticus</name>
    <dbReference type="NCBI Taxonomy" id="442714"/>
    <lineage>
        <taxon>Bacteria</taxon>
        <taxon>Pseudomonadati</taxon>
        <taxon>Bacteroidota</taxon>
        <taxon>Flavobacteriia</taxon>
        <taxon>Flavobacteriales</taxon>
        <taxon>Flavobacteriaceae</taxon>
        <taxon>Ulvibacter</taxon>
    </lineage>
</organism>